<dbReference type="InterPro" id="IPR001497">
    <property type="entry name" value="MethylDNA_cys_MeTrfase_AS"/>
</dbReference>
<name>A0ABW3T411_9CAUL</name>
<comment type="catalytic activity">
    <reaction evidence="1">
        <text>a 4-O-methyl-thymidine in DNA + L-cysteinyl-[protein] = a thymidine in DNA + S-methyl-L-cysteinyl-[protein]</text>
        <dbReference type="Rhea" id="RHEA:53428"/>
        <dbReference type="Rhea" id="RHEA-COMP:10131"/>
        <dbReference type="Rhea" id="RHEA-COMP:10132"/>
        <dbReference type="Rhea" id="RHEA-COMP:13555"/>
        <dbReference type="Rhea" id="RHEA-COMP:13556"/>
        <dbReference type="ChEBI" id="CHEBI:29950"/>
        <dbReference type="ChEBI" id="CHEBI:82612"/>
        <dbReference type="ChEBI" id="CHEBI:137386"/>
        <dbReference type="ChEBI" id="CHEBI:137387"/>
        <dbReference type="EC" id="2.1.1.63"/>
    </reaction>
</comment>
<dbReference type="GO" id="GO:0032259">
    <property type="term" value="P:methylation"/>
    <property type="evidence" value="ECO:0007669"/>
    <property type="project" value="UniProtKB-KW"/>
</dbReference>
<dbReference type="Pfam" id="PF01035">
    <property type="entry name" value="DNA_binding_1"/>
    <property type="match status" value="1"/>
</dbReference>
<dbReference type="InterPro" id="IPR036217">
    <property type="entry name" value="MethylDNA_cys_MeTrfase_DNAb"/>
</dbReference>
<dbReference type="CDD" id="cd06445">
    <property type="entry name" value="ATase"/>
    <property type="match status" value="1"/>
</dbReference>
<organism evidence="8 9">
    <name type="scientific">Phenylobacterium conjunctum</name>
    <dbReference type="NCBI Taxonomy" id="1298959"/>
    <lineage>
        <taxon>Bacteria</taxon>
        <taxon>Pseudomonadati</taxon>
        <taxon>Pseudomonadota</taxon>
        <taxon>Alphaproteobacteria</taxon>
        <taxon>Caulobacterales</taxon>
        <taxon>Caulobacteraceae</taxon>
        <taxon>Phenylobacterium</taxon>
    </lineage>
</organism>
<dbReference type="GO" id="GO:0003908">
    <property type="term" value="F:methylated-DNA-[protein]-cysteine S-methyltransferase activity"/>
    <property type="evidence" value="ECO:0007669"/>
    <property type="project" value="UniProtKB-EC"/>
</dbReference>
<dbReference type="PROSITE" id="PS00374">
    <property type="entry name" value="MGMT"/>
    <property type="match status" value="1"/>
</dbReference>
<keyword evidence="5" id="KW-0234">DNA repair</keyword>
<evidence type="ECO:0000313" key="9">
    <source>
        <dbReference type="Proteomes" id="UP001597216"/>
    </source>
</evidence>
<comment type="caution">
    <text evidence="8">The sequence shown here is derived from an EMBL/GenBank/DDBJ whole genome shotgun (WGS) entry which is preliminary data.</text>
</comment>
<keyword evidence="9" id="KW-1185">Reference proteome</keyword>
<evidence type="ECO:0000256" key="1">
    <source>
        <dbReference type="ARBA" id="ARBA00001286"/>
    </source>
</evidence>
<gene>
    <name evidence="8" type="ORF">ACFQ27_13875</name>
</gene>
<dbReference type="PANTHER" id="PTHR10815:SF5">
    <property type="entry name" value="METHYLATED-DNA--PROTEIN-CYSTEINE METHYLTRANSFERASE"/>
    <property type="match status" value="1"/>
</dbReference>
<evidence type="ECO:0000256" key="5">
    <source>
        <dbReference type="ARBA" id="ARBA00023204"/>
    </source>
</evidence>
<dbReference type="InterPro" id="IPR014048">
    <property type="entry name" value="MethylDNA_cys_MeTrfase_DNA-bd"/>
</dbReference>
<evidence type="ECO:0000259" key="7">
    <source>
        <dbReference type="Pfam" id="PF01035"/>
    </source>
</evidence>
<keyword evidence="2 8" id="KW-0489">Methyltransferase</keyword>
<evidence type="ECO:0000256" key="4">
    <source>
        <dbReference type="ARBA" id="ARBA00022763"/>
    </source>
</evidence>
<keyword evidence="3 8" id="KW-0808">Transferase</keyword>
<dbReference type="NCBIfam" id="TIGR00589">
    <property type="entry name" value="ogt"/>
    <property type="match status" value="1"/>
</dbReference>
<dbReference type="Proteomes" id="UP001597216">
    <property type="component" value="Unassembled WGS sequence"/>
</dbReference>
<sequence length="198" mass="20567">MAPQAFALFDTAIGVCGVVWNEIGLTGTALPDRGAEALRDRLSRRWPQAVESQPWGAGAEAVTAIQALMADGRTDLTGLALDETGLTDFLKRVYAAARAVPPGQTRTYGQIAAAAGAPGEARAVGQAMGKNPWPIVVPCHRVMGADGKLTGFSAPGGVDTKLRLLSIEQARLSDAPGLFDDLGGLPLSVRRPGSSPPR</sequence>
<dbReference type="SUPFAM" id="SSF46767">
    <property type="entry name" value="Methylated DNA-protein cysteine methyltransferase, C-terminal domain"/>
    <property type="match status" value="1"/>
</dbReference>
<dbReference type="Gene3D" id="1.10.10.10">
    <property type="entry name" value="Winged helix-like DNA-binding domain superfamily/Winged helix DNA-binding domain"/>
    <property type="match status" value="1"/>
</dbReference>
<dbReference type="EC" id="2.1.1.63" evidence="8"/>
<accession>A0ABW3T411</accession>
<feature type="domain" description="Methylated-DNA-[protein]-cysteine S-methyltransferase DNA binding" evidence="7">
    <location>
        <begin position="88"/>
        <end position="169"/>
    </location>
</feature>
<proteinExistence type="predicted"/>
<evidence type="ECO:0000256" key="3">
    <source>
        <dbReference type="ARBA" id="ARBA00022679"/>
    </source>
</evidence>
<keyword evidence="4" id="KW-0227">DNA damage</keyword>
<dbReference type="InterPro" id="IPR036631">
    <property type="entry name" value="MGMT_N_sf"/>
</dbReference>
<dbReference type="PANTHER" id="PTHR10815">
    <property type="entry name" value="METHYLATED-DNA--PROTEIN-CYSTEINE METHYLTRANSFERASE"/>
    <property type="match status" value="1"/>
</dbReference>
<dbReference type="EMBL" id="JBHTLQ010000032">
    <property type="protein sequence ID" value="MFD1191673.1"/>
    <property type="molecule type" value="Genomic_DNA"/>
</dbReference>
<comment type="catalytic activity">
    <reaction evidence="6">
        <text>a 6-O-methyl-2'-deoxyguanosine in DNA + L-cysteinyl-[protein] = S-methyl-L-cysteinyl-[protein] + a 2'-deoxyguanosine in DNA</text>
        <dbReference type="Rhea" id="RHEA:24000"/>
        <dbReference type="Rhea" id="RHEA-COMP:10131"/>
        <dbReference type="Rhea" id="RHEA-COMP:10132"/>
        <dbReference type="Rhea" id="RHEA-COMP:11367"/>
        <dbReference type="Rhea" id="RHEA-COMP:11368"/>
        <dbReference type="ChEBI" id="CHEBI:29950"/>
        <dbReference type="ChEBI" id="CHEBI:82612"/>
        <dbReference type="ChEBI" id="CHEBI:85445"/>
        <dbReference type="ChEBI" id="CHEBI:85448"/>
        <dbReference type="EC" id="2.1.1.63"/>
    </reaction>
</comment>
<evidence type="ECO:0000313" key="8">
    <source>
        <dbReference type="EMBL" id="MFD1191673.1"/>
    </source>
</evidence>
<reference evidence="9" key="1">
    <citation type="journal article" date="2019" name="Int. J. Syst. Evol. Microbiol.">
        <title>The Global Catalogue of Microorganisms (GCM) 10K type strain sequencing project: providing services to taxonomists for standard genome sequencing and annotation.</title>
        <authorList>
            <consortium name="The Broad Institute Genomics Platform"/>
            <consortium name="The Broad Institute Genome Sequencing Center for Infectious Disease"/>
            <person name="Wu L."/>
            <person name="Ma J."/>
        </authorList>
    </citation>
    <scope>NUCLEOTIDE SEQUENCE [LARGE SCALE GENOMIC DNA]</scope>
    <source>
        <strain evidence="9">CCUG 55074</strain>
    </source>
</reference>
<protein>
    <submittedName>
        <fullName evidence="8">Methylated-DNA--[protein]-cysteine S-methyltransferase</fullName>
        <ecNumber evidence="8">2.1.1.63</ecNumber>
    </submittedName>
</protein>
<evidence type="ECO:0000256" key="6">
    <source>
        <dbReference type="ARBA" id="ARBA00049348"/>
    </source>
</evidence>
<dbReference type="InterPro" id="IPR036388">
    <property type="entry name" value="WH-like_DNA-bd_sf"/>
</dbReference>
<dbReference type="RefSeq" id="WP_374343673.1">
    <property type="nucleotide sequence ID" value="NZ_JBHTLQ010000032.1"/>
</dbReference>
<evidence type="ECO:0000256" key="2">
    <source>
        <dbReference type="ARBA" id="ARBA00022603"/>
    </source>
</evidence>
<dbReference type="SUPFAM" id="SSF53155">
    <property type="entry name" value="Methylated DNA-protein cysteine methyltransferase domain"/>
    <property type="match status" value="1"/>
</dbReference>